<organism evidence="2 3">
    <name type="scientific">Phaeospirillum tilakii</name>
    <dbReference type="NCBI Taxonomy" id="741673"/>
    <lineage>
        <taxon>Bacteria</taxon>
        <taxon>Pseudomonadati</taxon>
        <taxon>Pseudomonadota</taxon>
        <taxon>Alphaproteobacteria</taxon>
        <taxon>Rhodospirillales</taxon>
        <taxon>Rhodospirillaceae</taxon>
        <taxon>Phaeospirillum</taxon>
    </lineage>
</organism>
<reference evidence="3" key="1">
    <citation type="journal article" date="2019" name="Int. J. Syst. Evol. Microbiol.">
        <title>The Global Catalogue of Microorganisms (GCM) 10K type strain sequencing project: providing services to taxonomists for standard genome sequencing and annotation.</title>
        <authorList>
            <consortium name="The Broad Institute Genomics Platform"/>
            <consortium name="The Broad Institute Genome Sequencing Center for Infectious Disease"/>
            <person name="Wu L."/>
            <person name="Ma J."/>
        </authorList>
    </citation>
    <scope>NUCLEOTIDE SEQUENCE [LARGE SCALE GENOMIC DNA]</scope>
    <source>
        <strain evidence="3">KCTC 15012</strain>
    </source>
</reference>
<dbReference type="Proteomes" id="UP001597296">
    <property type="component" value="Unassembled WGS sequence"/>
</dbReference>
<keyword evidence="2" id="KW-0255">Endonuclease</keyword>
<keyword evidence="2" id="KW-0540">Nuclease</keyword>
<dbReference type="InterPro" id="IPR007560">
    <property type="entry name" value="Restrct_endonuc_IV_Mrr"/>
</dbReference>
<dbReference type="GO" id="GO:0004519">
    <property type="term" value="F:endonuclease activity"/>
    <property type="evidence" value="ECO:0007669"/>
    <property type="project" value="UniProtKB-KW"/>
</dbReference>
<protein>
    <submittedName>
        <fullName evidence="2">Restriction endonuclease</fullName>
    </submittedName>
</protein>
<evidence type="ECO:0000259" key="1">
    <source>
        <dbReference type="Pfam" id="PF04471"/>
    </source>
</evidence>
<keyword evidence="3" id="KW-1185">Reference proteome</keyword>
<proteinExistence type="predicted"/>
<dbReference type="InterPro" id="IPR011335">
    <property type="entry name" value="Restrct_endonuc-II-like"/>
</dbReference>
<dbReference type="RefSeq" id="WP_377315289.1">
    <property type="nucleotide sequence ID" value="NZ_JBHUIY010000010.1"/>
</dbReference>
<gene>
    <name evidence="2" type="ORF">ACFSNB_06820</name>
</gene>
<dbReference type="SUPFAM" id="SSF52980">
    <property type="entry name" value="Restriction endonuclease-like"/>
    <property type="match status" value="1"/>
</dbReference>
<dbReference type="PANTHER" id="PTHR30015:SF6">
    <property type="entry name" value="SLL1429 PROTEIN"/>
    <property type="match status" value="1"/>
</dbReference>
<dbReference type="EMBL" id="JBHUIY010000010">
    <property type="protein sequence ID" value="MFD2233513.1"/>
    <property type="molecule type" value="Genomic_DNA"/>
</dbReference>
<accession>A0ABW5CBW7</accession>
<evidence type="ECO:0000313" key="2">
    <source>
        <dbReference type="EMBL" id="MFD2233513.1"/>
    </source>
</evidence>
<dbReference type="InterPro" id="IPR011856">
    <property type="entry name" value="tRNA_endonuc-like_dom_sf"/>
</dbReference>
<dbReference type="PANTHER" id="PTHR30015">
    <property type="entry name" value="MRR RESTRICTION SYSTEM PROTEIN"/>
    <property type="match status" value="1"/>
</dbReference>
<dbReference type="Gene3D" id="3.40.1350.10">
    <property type="match status" value="1"/>
</dbReference>
<keyword evidence="2" id="KW-0378">Hydrolase</keyword>
<name>A0ABW5CBW7_9PROT</name>
<dbReference type="Pfam" id="PF04471">
    <property type="entry name" value="Mrr_cat"/>
    <property type="match status" value="1"/>
</dbReference>
<comment type="caution">
    <text evidence="2">The sequence shown here is derived from an EMBL/GenBank/DDBJ whole genome shotgun (WGS) entry which is preliminary data.</text>
</comment>
<evidence type="ECO:0000313" key="3">
    <source>
        <dbReference type="Proteomes" id="UP001597296"/>
    </source>
</evidence>
<dbReference type="InterPro" id="IPR052906">
    <property type="entry name" value="Type_IV_Methyl-Rstrct_Enzyme"/>
</dbReference>
<feature type="domain" description="Restriction endonuclease type IV Mrr" evidence="1">
    <location>
        <begin position="239"/>
        <end position="329"/>
    </location>
</feature>
<sequence length="370" mass="41527">MIDLDETVGIEITSTASWRQLKAVEFPNDNRNIRAAEILERLASQIHLVEGSHIHHRIDAILENEDGVFKFSESLLESLRLVGFSIFPKSLTDFLSDIISEIDKQYEMQHTSNFSGIDLYSELFADAIKIGPKAVELVEGCGRHRAELLLIAAINRQKNSSFITGANGAKRIPRNLFQLIENDIRKTHDINLLDVGAILQTVVKPEKDVDAGRIVAAVSLPWFEIIELLQRNQNAAWEIPPDKWEEIIAGAYKNSGYDEVILTPRSGDYGRDVIAVKKGIGQIRVIDQVKAYKPPNLVKADHVRALIGVLESDGASKAFLTTTSDFAPKLRTDPLLKPWMPSRLELIGRHDLIRRLAEIARTTRENTISR</sequence>